<keyword evidence="2" id="KW-1185">Reference proteome</keyword>
<sequence>MIRRGSYLTLFKISLPDVTPQFKSFSEGDFLRPVFRVLLDKILLNKGKSMMIRLRMTYFS</sequence>
<gene>
    <name evidence="1" type="ORF">Enr17x_02400</name>
</gene>
<evidence type="ECO:0000313" key="1">
    <source>
        <dbReference type="EMBL" id="QDV48229.1"/>
    </source>
</evidence>
<dbReference type="KEGG" id="gfm:Enr17x_02400"/>
<name>A0A518I537_9PLAN</name>
<organism evidence="1 2">
    <name type="scientific">Gimesia fumaroli</name>
    <dbReference type="NCBI Taxonomy" id="2527976"/>
    <lineage>
        <taxon>Bacteria</taxon>
        <taxon>Pseudomonadati</taxon>
        <taxon>Planctomycetota</taxon>
        <taxon>Planctomycetia</taxon>
        <taxon>Planctomycetales</taxon>
        <taxon>Planctomycetaceae</taxon>
        <taxon>Gimesia</taxon>
    </lineage>
</organism>
<dbReference type="EMBL" id="CP037452">
    <property type="protein sequence ID" value="QDV48229.1"/>
    <property type="molecule type" value="Genomic_DNA"/>
</dbReference>
<proteinExistence type="predicted"/>
<reference evidence="1 2" key="1">
    <citation type="submission" date="2019-03" db="EMBL/GenBank/DDBJ databases">
        <title>Deep-cultivation of Planctomycetes and their phenomic and genomic characterization uncovers novel biology.</title>
        <authorList>
            <person name="Wiegand S."/>
            <person name="Jogler M."/>
            <person name="Boedeker C."/>
            <person name="Pinto D."/>
            <person name="Vollmers J."/>
            <person name="Rivas-Marin E."/>
            <person name="Kohn T."/>
            <person name="Peeters S.H."/>
            <person name="Heuer A."/>
            <person name="Rast P."/>
            <person name="Oberbeckmann S."/>
            <person name="Bunk B."/>
            <person name="Jeske O."/>
            <person name="Meyerdierks A."/>
            <person name="Storesund J.E."/>
            <person name="Kallscheuer N."/>
            <person name="Luecker S."/>
            <person name="Lage O.M."/>
            <person name="Pohl T."/>
            <person name="Merkel B.J."/>
            <person name="Hornburger P."/>
            <person name="Mueller R.-W."/>
            <person name="Bruemmer F."/>
            <person name="Labrenz M."/>
            <person name="Spormann A.M."/>
            <person name="Op den Camp H."/>
            <person name="Overmann J."/>
            <person name="Amann R."/>
            <person name="Jetten M.S.M."/>
            <person name="Mascher T."/>
            <person name="Medema M.H."/>
            <person name="Devos D.P."/>
            <person name="Kaster A.-K."/>
            <person name="Ovreas L."/>
            <person name="Rohde M."/>
            <person name="Galperin M.Y."/>
            <person name="Jogler C."/>
        </authorList>
    </citation>
    <scope>NUCLEOTIDE SEQUENCE [LARGE SCALE GENOMIC DNA]</scope>
    <source>
        <strain evidence="1 2">Enr17</strain>
    </source>
</reference>
<evidence type="ECO:0000313" key="2">
    <source>
        <dbReference type="Proteomes" id="UP000318313"/>
    </source>
</evidence>
<dbReference type="AlphaFoldDB" id="A0A518I537"/>
<accession>A0A518I537</accession>
<dbReference type="Proteomes" id="UP000318313">
    <property type="component" value="Chromosome"/>
</dbReference>
<protein>
    <submittedName>
        <fullName evidence="1">Uncharacterized protein</fullName>
    </submittedName>
</protein>